<feature type="compositionally biased region" description="Basic and acidic residues" evidence="1">
    <location>
        <begin position="13"/>
        <end position="45"/>
    </location>
</feature>
<feature type="region of interest" description="Disordered" evidence="1">
    <location>
        <begin position="1"/>
        <end position="66"/>
    </location>
</feature>
<dbReference type="Proteomes" id="UP001651158">
    <property type="component" value="Unassembled WGS sequence"/>
</dbReference>
<dbReference type="EMBL" id="JAKROA010000006">
    <property type="protein sequence ID" value="KAL5106335.1"/>
    <property type="molecule type" value="Genomic_DNA"/>
</dbReference>
<evidence type="ECO:0000256" key="1">
    <source>
        <dbReference type="SAM" id="MobiDB-lite"/>
    </source>
</evidence>
<protein>
    <submittedName>
        <fullName evidence="2">Uncharacterized protein</fullName>
    </submittedName>
</protein>
<sequence>MARGGRRRRRRRVEMEWRVDETSRRSPKLEAEGEGGDGKGLKRELNAAPNTCTGTDKKSTWVLRQP</sequence>
<evidence type="ECO:0000313" key="2">
    <source>
        <dbReference type="EMBL" id="KAL5106335.1"/>
    </source>
</evidence>
<organism evidence="2 3">
    <name type="scientific">Taenia crassiceps</name>
    <dbReference type="NCBI Taxonomy" id="6207"/>
    <lineage>
        <taxon>Eukaryota</taxon>
        <taxon>Metazoa</taxon>
        <taxon>Spiralia</taxon>
        <taxon>Lophotrochozoa</taxon>
        <taxon>Platyhelminthes</taxon>
        <taxon>Cestoda</taxon>
        <taxon>Eucestoda</taxon>
        <taxon>Cyclophyllidea</taxon>
        <taxon>Taeniidae</taxon>
        <taxon>Taenia</taxon>
    </lineage>
</organism>
<reference evidence="2 3" key="1">
    <citation type="journal article" date="2022" name="Front. Cell. Infect. Microbiol.">
        <title>The Genomes of Two Strains of Taenia crassiceps the Animal Model for the Study of Human Cysticercosis.</title>
        <authorList>
            <person name="Bobes R.J."/>
            <person name="Estrada K."/>
            <person name="Rios-Valencia D.G."/>
            <person name="Calderon-Gallegos A."/>
            <person name="de la Torre P."/>
            <person name="Carrero J.C."/>
            <person name="Sanchez-Flores A."/>
            <person name="Laclette J.P."/>
        </authorList>
    </citation>
    <scope>NUCLEOTIDE SEQUENCE [LARGE SCALE GENOMIC DNA]</scope>
    <source>
        <strain evidence="2">WFUcys</strain>
    </source>
</reference>
<evidence type="ECO:0000313" key="3">
    <source>
        <dbReference type="Proteomes" id="UP001651158"/>
    </source>
</evidence>
<accession>A0ABR4Q9T6</accession>
<gene>
    <name evidence="2" type="ORF">TcWFU_007564</name>
</gene>
<proteinExistence type="predicted"/>
<feature type="compositionally biased region" description="Basic residues" evidence="1">
    <location>
        <begin position="1"/>
        <end position="12"/>
    </location>
</feature>
<comment type="caution">
    <text evidence="2">The sequence shown here is derived from an EMBL/GenBank/DDBJ whole genome shotgun (WGS) entry which is preliminary data.</text>
</comment>
<keyword evidence="3" id="KW-1185">Reference proteome</keyword>
<name>A0ABR4Q9T6_9CEST</name>